<dbReference type="Proteomes" id="UP000267250">
    <property type="component" value="Chromosome"/>
</dbReference>
<evidence type="ECO:0000313" key="3">
    <source>
        <dbReference type="Proteomes" id="UP000267250"/>
    </source>
</evidence>
<dbReference type="RefSeq" id="WP_127017988.1">
    <property type="nucleotide sequence ID" value="NZ_CP016379.1"/>
</dbReference>
<dbReference type="InterPro" id="IPR007313">
    <property type="entry name" value="FxsA"/>
</dbReference>
<dbReference type="PANTHER" id="PTHR35335">
    <property type="entry name" value="UPF0716 PROTEIN FXSA"/>
    <property type="match status" value="1"/>
</dbReference>
<evidence type="ECO:0000313" key="2">
    <source>
        <dbReference type="EMBL" id="AZR74624.1"/>
    </source>
</evidence>
<dbReference type="EMBL" id="CP016379">
    <property type="protein sequence ID" value="AZR74624.1"/>
    <property type="molecule type" value="Genomic_DNA"/>
</dbReference>
<keyword evidence="1" id="KW-0472">Membrane</keyword>
<keyword evidence="1" id="KW-1133">Transmembrane helix</keyword>
<dbReference type="Pfam" id="PF04186">
    <property type="entry name" value="FxsA"/>
    <property type="match status" value="1"/>
</dbReference>
<dbReference type="GO" id="GO:0016020">
    <property type="term" value="C:membrane"/>
    <property type="evidence" value="ECO:0007669"/>
    <property type="project" value="InterPro"/>
</dbReference>
<dbReference type="KEGG" id="aft:BBF96_15325"/>
<dbReference type="PANTHER" id="PTHR35335:SF1">
    <property type="entry name" value="UPF0716 PROTEIN FXSA"/>
    <property type="match status" value="1"/>
</dbReference>
<proteinExistence type="predicted"/>
<keyword evidence="3" id="KW-1185">Reference proteome</keyword>
<evidence type="ECO:0000256" key="1">
    <source>
        <dbReference type="SAM" id="Phobius"/>
    </source>
</evidence>
<keyword evidence="1" id="KW-0812">Transmembrane</keyword>
<dbReference type="AlphaFoldDB" id="A0A3Q9HSA5"/>
<name>A0A3Q9HSA5_9FIRM</name>
<dbReference type="NCBIfam" id="NF008528">
    <property type="entry name" value="PRK11463.1-2"/>
    <property type="match status" value="1"/>
</dbReference>
<feature type="transmembrane region" description="Helical" evidence="1">
    <location>
        <begin position="76"/>
        <end position="101"/>
    </location>
</feature>
<feature type="transmembrane region" description="Helical" evidence="1">
    <location>
        <begin position="30"/>
        <end position="55"/>
    </location>
</feature>
<gene>
    <name evidence="2" type="ORF">BBF96_15325</name>
</gene>
<protein>
    <submittedName>
        <fullName evidence="2">FxsA protein</fullName>
    </submittedName>
</protein>
<dbReference type="OrthoDB" id="9792788at2"/>
<sequence>MFIRLLLIFSIIPLIELALLIKVGGYLGIIPTIILVAGTGVVGVSLARSQGFQLIQELKLTLKRGELPADHLIQGLLILIGAAMLLTPGLLTDTVGFLLIIPPTRRFTASYVRRKIRKWIEKGKLHISYDEYRNPYGTDDYNYEDSIDVDFEEK</sequence>
<reference evidence="2 3" key="1">
    <citation type="submission" date="2016-07" db="EMBL/GenBank/DDBJ databases">
        <title>Genome and transcriptome analysis of iron-reducing fermentative bacteria Anoxybacter fermentans.</title>
        <authorList>
            <person name="Zeng X."/>
            <person name="Shao Z."/>
        </authorList>
    </citation>
    <scope>NUCLEOTIDE SEQUENCE [LARGE SCALE GENOMIC DNA]</scope>
    <source>
        <strain evidence="2 3">DY22613</strain>
    </source>
</reference>
<organism evidence="2 3">
    <name type="scientific">Anoxybacter fermentans</name>
    <dbReference type="NCBI Taxonomy" id="1323375"/>
    <lineage>
        <taxon>Bacteria</taxon>
        <taxon>Bacillati</taxon>
        <taxon>Bacillota</taxon>
        <taxon>Clostridia</taxon>
        <taxon>Halanaerobiales</taxon>
        <taxon>Anoxybacter</taxon>
    </lineage>
</organism>
<accession>A0A3Q9HSA5</accession>